<proteinExistence type="predicted"/>
<name>A0ABD0Z6T4_CARAN</name>
<keyword evidence="1" id="KW-0472">Membrane</keyword>
<dbReference type="Proteomes" id="UP001558713">
    <property type="component" value="Unassembled WGS sequence"/>
</dbReference>
<keyword evidence="1" id="KW-1133">Transmembrane helix</keyword>
<protein>
    <submittedName>
        <fullName evidence="2">Glycosyltransferase 6</fullName>
    </submittedName>
</protein>
<evidence type="ECO:0000313" key="3">
    <source>
        <dbReference type="Proteomes" id="UP001558713"/>
    </source>
</evidence>
<keyword evidence="1" id="KW-0812">Transmembrane</keyword>
<feature type="transmembrane region" description="Helical" evidence="1">
    <location>
        <begin position="12"/>
        <end position="36"/>
    </location>
</feature>
<evidence type="ECO:0000313" key="2">
    <source>
        <dbReference type="EMBL" id="KAL1190414.1"/>
    </source>
</evidence>
<dbReference type="AlphaFoldDB" id="A0ABD0Z6T4"/>
<sequence>MGKHGGMKTRASVCLSNGVIFLAGAFLSLTLVWSYFSLFSPSLNFILTGLLSDNDTIKCSGLDMEFDPPDSGFYDDPDLSYSIEDSITGWDEKRKQWLELHPTFKPGSANRIVMVTGSQSTP</sequence>
<reference evidence="2 3" key="1">
    <citation type="submission" date="2024-04" db="EMBL/GenBank/DDBJ databases">
        <title>Genome assembly C_amara_ONT_v2.</title>
        <authorList>
            <person name="Yant L."/>
            <person name="Moore C."/>
            <person name="Slenker M."/>
        </authorList>
    </citation>
    <scope>NUCLEOTIDE SEQUENCE [LARGE SCALE GENOMIC DNA]</scope>
    <source>
        <tissue evidence="2">Leaf</tissue>
    </source>
</reference>
<evidence type="ECO:0000256" key="1">
    <source>
        <dbReference type="SAM" id="Phobius"/>
    </source>
</evidence>
<keyword evidence="3" id="KW-1185">Reference proteome</keyword>
<dbReference type="EMBL" id="JBANAX010000877">
    <property type="protein sequence ID" value="KAL1190414.1"/>
    <property type="molecule type" value="Genomic_DNA"/>
</dbReference>
<organism evidence="2 3">
    <name type="scientific">Cardamine amara subsp. amara</name>
    <dbReference type="NCBI Taxonomy" id="228776"/>
    <lineage>
        <taxon>Eukaryota</taxon>
        <taxon>Viridiplantae</taxon>
        <taxon>Streptophyta</taxon>
        <taxon>Embryophyta</taxon>
        <taxon>Tracheophyta</taxon>
        <taxon>Spermatophyta</taxon>
        <taxon>Magnoliopsida</taxon>
        <taxon>eudicotyledons</taxon>
        <taxon>Gunneridae</taxon>
        <taxon>Pentapetalae</taxon>
        <taxon>rosids</taxon>
        <taxon>malvids</taxon>
        <taxon>Brassicales</taxon>
        <taxon>Brassicaceae</taxon>
        <taxon>Cardamineae</taxon>
        <taxon>Cardamine</taxon>
    </lineage>
</organism>
<gene>
    <name evidence="2" type="ORF">V5N11_016795</name>
</gene>
<comment type="caution">
    <text evidence="2">The sequence shown here is derived from an EMBL/GenBank/DDBJ whole genome shotgun (WGS) entry which is preliminary data.</text>
</comment>
<accession>A0ABD0Z6T4</accession>